<sequence>MKSRELSVRGAFEFVPEVFEDPRGIFVSPFQESAFESALGHRLFPVAQTNHSRSRAGVVRGAHFTVTPPGTAKYVYCARGSAVDIVIDIRVNSPTFGAWDTAVLDPVGMRAMYLPVGVAHAFVALEDNTVMSYMLSGEYVRENELALSVFDPEIGVVLPRLCDPVLSERDRDAPGLTQLQESGLLPDYGECRRIERAMYGV</sequence>
<dbReference type="Pfam" id="PF00908">
    <property type="entry name" value="dTDP_sugar_isom"/>
    <property type="match status" value="1"/>
</dbReference>
<dbReference type="RefSeq" id="WP_248593107.1">
    <property type="nucleotide sequence ID" value="NZ_BAABEB010000027.1"/>
</dbReference>
<evidence type="ECO:0000313" key="2">
    <source>
        <dbReference type="EMBL" id="UPT20823.1"/>
    </source>
</evidence>
<dbReference type="InterPro" id="IPR011051">
    <property type="entry name" value="RmlC_Cupin_sf"/>
</dbReference>
<comment type="similarity">
    <text evidence="1">Belongs to the dTDP-4-dehydrorhamnose 3,5-epimerase family.</text>
</comment>
<dbReference type="Proteomes" id="UP000832041">
    <property type="component" value="Chromosome"/>
</dbReference>
<dbReference type="Gene3D" id="2.60.120.10">
    <property type="entry name" value="Jelly Rolls"/>
    <property type="match status" value="1"/>
</dbReference>
<evidence type="ECO:0000313" key="3">
    <source>
        <dbReference type="Proteomes" id="UP000832041"/>
    </source>
</evidence>
<dbReference type="InterPro" id="IPR014710">
    <property type="entry name" value="RmlC-like_jellyroll"/>
</dbReference>
<proteinExistence type="inferred from homology"/>
<name>A0ABY4L3C9_THEAE</name>
<keyword evidence="3" id="KW-1185">Reference proteome</keyword>
<organism evidence="2 3">
    <name type="scientific">Thermobifida alba</name>
    <name type="common">Thermomonospora alba</name>
    <dbReference type="NCBI Taxonomy" id="53522"/>
    <lineage>
        <taxon>Bacteria</taxon>
        <taxon>Bacillati</taxon>
        <taxon>Actinomycetota</taxon>
        <taxon>Actinomycetes</taxon>
        <taxon>Streptosporangiales</taxon>
        <taxon>Nocardiopsidaceae</taxon>
        <taxon>Thermobifida</taxon>
    </lineage>
</organism>
<gene>
    <name evidence="2" type="ORF">FOF52_07500</name>
</gene>
<dbReference type="SUPFAM" id="SSF51182">
    <property type="entry name" value="RmlC-like cupins"/>
    <property type="match status" value="1"/>
</dbReference>
<dbReference type="EMBL" id="CP051627">
    <property type="protein sequence ID" value="UPT20823.1"/>
    <property type="molecule type" value="Genomic_DNA"/>
</dbReference>
<dbReference type="PANTHER" id="PTHR21047">
    <property type="entry name" value="DTDP-6-DEOXY-D-GLUCOSE-3,5 EPIMERASE"/>
    <property type="match status" value="1"/>
</dbReference>
<accession>A0ABY4L3C9</accession>
<protein>
    <submittedName>
        <fullName evidence="2">dTDP-4-keto-6-deoxy-D-glucose epimerase</fullName>
    </submittedName>
</protein>
<dbReference type="InterPro" id="IPR000888">
    <property type="entry name" value="RmlC-like"/>
</dbReference>
<reference evidence="2 3" key="1">
    <citation type="submission" date="2020-04" db="EMBL/GenBank/DDBJ databases">
        <title>Thermobifida alba genome sequencing and assembly.</title>
        <authorList>
            <person name="Luzics S."/>
            <person name="Horvath B."/>
            <person name="Nagy I."/>
            <person name="Toth A."/>
            <person name="Nagy I."/>
            <person name="Kukolya J."/>
        </authorList>
    </citation>
    <scope>NUCLEOTIDE SEQUENCE [LARGE SCALE GENOMIC DNA]</scope>
    <source>
        <strain evidence="2 3">DSM 43795</strain>
    </source>
</reference>
<dbReference type="CDD" id="cd00438">
    <property type="entry name" value="cupin_RmlC"/>
    <property type="match status" value="1"/>
</dbReference>
<evidence type="ECO:0000256" key="1">
    <source>
        <dbReference type="ARBA" id="ARBA00010154"/>
    </source>
</evidence>
<dbReference type="PANTHER" id="PTHR21047:SF2">
    <property type="entry name" value="THYMIDINE DIPHOSPHO-4-KETO-RHAMNOSE 3,5-EPIMERASE"/>
    <property type="match status" value="1"/>
</dbReference>